<feature type="transmembrane region" description="Helical" evidence="5">
    <location>
        <begin position="183"/>
        <end position="201"/>
    </location>
</feature>
<sequence>MKWLDRLEKKYHKYAIPNLIQYVVGGMALVFIFSLINPSILDFLSFSPKLVMEGQIWRVFTFIFLPRTTSLLWIIFSLLFFLFAGRTIEQYWGAFRFNVYYLVGTLGTIVAGIIIEAIYGGMVAIPLTNYYLNMTMLFALAAIIPNFEVRIYFILPVKMKYIGYIFGGLLLWEFLTSPLPLKIVILAGVLNFILFFGPSLINKSKQTYRKQQYRQANKPTPKAKPKVKQGQVIQVAFHCCEVCNRTEVDDPSLEFRYCSKCEGRHEYCTEHILSHTHVTED</sequence>
<dbReference type="InterPro" id="IPR035952">
    <property type="entry name" value="Rhomboid-like_sf"/>
</dbReference>
<feature type="transmembrane region" description="Helical" evidence="5">
    <location>
        <begin position="60"/>
        <end position="85"/>
    </location>
</feature>
<gene>
    <name evidence="6" type="ORF">PATL70BA_3152</name>
</gene>
<name>A0A3P7PGB0_9FIRM</name>
<protein>
    <recommendedName>
        <fullName evidence="8">Peptidase S54 rhomboid domain-containing protein</fullName>
    </recommendedName>
</protein>
<dbReference type="RefSeq" id="WP_125138109.1">
    <property type="nucleotide sequence ID" value="NZ_LR130778.1"/>
</dbReference>
<dbReference type="KEGG" id="cbar:PATL70BA_3152"/>
<evidence type="ECO:0000313" key="6">
    <source>
        <dbReference type="EMBL" id="VDN49073.1"/>
    </source>
</evidence>
<feature type="transmembrane region" description="Helical" evidence="5">
    <location>
        <begin position="130"/>
        <end position="149"/>
    </location>
</feature>
<evidence type="ECO:0000256" key="1">
    <source>
        <dbReference type="ARBA" id="ARBA00004141"/>
    </source>
</evidence>
<evidence type="ECO:0000256" key="2">
    <source>
        <dbReference type="ARBA" id="ARBA00022692"/>
    </source>
</evidence>
<dbReference type="SUPFAM" id="SSF144091">
    <property type="entry name" value="Rhomboid-like"/>
    <property type="match status" value="1"/>
</dbReference>
<evidence type="ECO:0000313" key="7">
    <source>
        <dbReference type="Proteomes" id="UP000279029"/>
    </source>
</evidence>
<proteinExistence type="predicted"/>
<keyword evidence="3 5" id="KW-1133">Transmembrane helix</keyword>
<dbReference type="AlphaFoldDB" id="A0A3P7PGB0"/>
<evidence type="ECO:0008006" key="8">
    <source>
        <dbReference type="Google" id="ProtNLM"/>
    </source>
</evidence>
<feature type="transmembrane region" description="Helical" evidence="5">
    <location>
        <begin position="97"/>
        <end position="118"/>
    </location>
</feature>
<keyword evidence="7" id="KW-1185">Reference proteome</keyword>
<organism evidence="6 7">
    <name type="scientific">Petrocella atlantisensis</name>
    <dbReference type="NCBI Taxonomy" id="2173034"/>
    <lineage>
        <taxon>Bacteria</taxon>
        <taxon>Bacillati</taxon>
        <taxon>Bacillota</taxon>
        <taxon>Clostridia</taxon>
        <taxon>Lachnospirales</taxon>
        <taxon>Vallitaleaceae</taxon>
        <taxon>Petrocella</taxon>
    </lineage>
</organism>
<dbReference type="Proteomes" id="UP000279029">
    <property type="component" value="Chromosome"/>
</dbReference>
<evidence type="ECO:0000256" key="3">
    <source>
        <dbReference type="ARBA" id="ARBA00022989"/>
    </source>
</evidence>
<evidence type="ECO:0000256" key="5">
    <source>
        <dbReference type="SAM" id="Phobius"/>
    </source>
</evidence>
<feature type="transmembrane region" description="Helical" evidence="5">
    <location>
        <begin position="161"/>
        <end position="177"/>
    </location>
</feature>
<evidence type="ECO:0000256" key="4">
    <source>
        <dbReference type="ARBA" id="ARBA00023136"/>
    </source>
</evidence>
<dbReference type="GO" id="GO:0016020">
    <property type="term" value="C:membrane"/>
    <property type="evidence" value="ECO:0007669"/>
    <property type="project" value="UniProtKB-SubCell"/>
</dbReference>
<reference evidence="6 7" key="1">
    <citation type="submission" date="2018-09" db="EMBL/GenBank/DDBJ databases">
        <authorList>
            <person name="Postec A."/>
        </authorList>
    </citation>
    <scope>NUCLEOTIDE SEQUENCE [LARGE SCALE GENOMIC DNA]</scope>
    <source>
        <strain evidence="6">70B-A</strain>
    </source>
</reference>
<accession>A0A3P7PGB0</accession>
<keyword evidence="4 5" id="KW-0472">Membrane</keyword>
<feature type="transmembrane region" description="Helical" evidence="5">
    <location>
        <begin position="20"/>
        <end position="40"/>
    </location>
</feature>
<keyword evidence="2 5" id="KW-0812">Transmembrane</keyword>
<dbReference type="EMBL" id="LR130778">
    <property type="protein sequence ID" value="VDN49073.1"/>
    <property type="molecule type" value="Genomic_DNA"/>
</dbReference>
<comment type="subcellular location">
    <subcellularLocation>
        <location evidence="1">Membrane</location>
        <topology evidence="1">Multi-pass membrane protein</topology>
    </subcellularLocation>
</comment>
<dbReference type="OrthoDB" id="9778756at2"/>
<dbReference type="Gene3D" id="1.20.1540.10">
    <property type="entry name" value="Rhomboid-like"/>
    <property type="match status" value="1"/>
</dbReference>